<evidence type="ECO:0000313" key="1">
    <source>
        <dbReference type="EMBL" id="GFR11926.1"/>
    </source>
</evidence>
<dbReference type="EMBL" id="BMAO01006837">
    <property type="protein sequence ID" value="GFR11926.1"/>
    <property type="molecule type" value="Genomic_DNA"/>
</dbReference>
<comment type="caution">
    <text evidence="1">The sequence shown here is derived from an EMBL/GenBank/DDBJ whole genome shotgun (WGS) entry which is preliminary data.</text>
</comment>
<gene>
    <name evidence="1" type="ORF">TNCT_176151</name>
</gene>
<dbReference type="Proteomes" id="UP000887116">
    <property type="component" value="Unassembled WGS sequence"/>
</dbReference>
<keyword evidence="2" id="KW-1185">Reference proteome</keyword>
<evidence type="ECO:0000313" key="2">
    <source>
        <dbReference type="Proteomes" id="UP000887116"/>
    </source>
</evidence>
<reference evidence="1" key="1">
    <citation type="submission" date="2020-07" db="EMBL/GenBank/DDBJ databases">
        <title>Multicomponent nature underlies the extraordinary mechanical properties of spider dragline silk.</title>
        <authorList>
            <person name="Kono N."/>
            <person name="Nakamura H."/>
            <person name="Mori M."/>
            <person name="Yoshida Y."/>
            <person name="Ohtoshi R."/>
            <person name="Malay A.D."/>
            <person name="Moran D.A.P."/>
            <person name="Tomita M."/>
            <person name="Numata K."/>
            <person name="Arakawa K."/>
        </authorList>
    </citation>
    <scope>NUCLEOTIDE SEQUENCE</scope>
</reference>
<sequence length="92" mass="11044">MEASDPEGSEVNKKSWLKTGAKVRSKKVFMRRVQQRTQKRSFADKVRMCRWLSGRDETIASQQMKGELERPAARLSFVFWLDKQKVRRRRQW</sequence>
<protein>
    <submittedName>
        <fullName evidence="1">Uncharacterized protein</fullName>
    </submittedName>
</protein>
<organism evidence="1 2">
    <name type="scientific">Trichonephila clavata</name>
    <name type="common">Joro spider</name>
    <name type="synonym">Nephila clavata</name>
    <dbReference type="NCBI Taxonomy" id="2740835"/>
    <lineage>
        <taxon>Eukaryota</taxon>
        <taxon>Metazoa</taxon>
        <taxon>Ecdysozoa</taxon>
        <taxon>Arthropoda</taxon>
        <taxon>Chelicerata</taxon>
        <taxon>Arachnida</taxon>
        <taxon>Araneae</taxon>
        <taxon>Araneomorphae</taxon>
        <taxon>Entelegynae</taxon>
        <taxon>Araneoidea</taxon>
        <taxon>Nephilidae</taxon>
        <taxon>Trichonephila</taxon>
    </lineage>
</organism>
<dbReference type="AlphaFoldDB" id="A0A8X6GV33"/>
<proteinExistence type="predicted"/>
<accession>A0A8X6GV33</accession>
<name>A0A8X6GV33_TRICU</name>